<reference evidence="3 4" key="1">
    <citation type="submission" date="2018-06" db="EMBL/GenBank/DDBJ databases">
        <title>Genomic Encyclopedia of Type Strains, Phase III (KMG-III): the genomes of soil and plant-associated and newly described type strains.</title>
        <authorList>
            <person name="Whitman W."/>
        </authorList>
    </citation>
    <scope>NUCLEOTIDE SEQUENCE [LARGE SCALE GENOMIC DNA]</scope>
    <source>
        <strain evidence="3 4">CGMCC 4.7090</strain>
    </source>
</reference>
<feature type="region of interest" description="Disordered" evidence="1">
    <location>
        <begin position="1"/>
        <end position="35"/>
    </location>
</feature>
<evidence type="ECO:0000256" key="1">
    <source>
        <dbReference type="SAM" id="MobiDB-lite"/>
    </source>
</evidence>
<keyword evidence="4" id="KW-1185">Reference proteome</keyword>
<organism evidence="3 4">
    <name type="scientific">Actinoplanes lutulentus</name>
    <dbReference type="NCBI Taxonomy" id="1287878"/>
    <lineage>
        <taxon>Bacteria</taxon>
        <taxon>Bacillati</taxon>
        <taxon>Actinomycetota</taxon>
        <taxon>Actinomycetes</taxon>
        <taxon>Micromonosporales</taxon>
        <taxon>Micromonosporaceae</taxon>
        <taxon>Actinoplanes</taxon>
    </lineage>
</organism>
<proteinExistence type="predicted"/>
<dbReference type="Proteomes" id="UP000249341">
    <property type="component" value="Unassembled WGS sequence"/>
</dbReference>
<dbReference type="EMBL" id="QLMJ01000024">
    <property type="protein sequence ID" value="RAK27264.1"/>
    <property type="molecule type" value="Genomic_DNA"/>
</dbReference>
<evidence type="ECO:0000313" key="4">
    <source>
        <dbReference type="Proteomes" id="UP000249341"/>
    </source>
</evidence>
<dbReference type="RefSeq" id="WP_111654192.1">
    <property type="nucleotide sequence ID" value="NZ_JACHWI010000005.1"/>
</dbReference>
<keyword evidence="2" id="KW-0812">Transmembrane</keyword>
<gene>
    <name evidence="3" type="ORF">B0I29_124155</name>
</gene>
<keyword evidence="2" id="KW-0472">Membrane</keyword>
<accession>A0A327Z0Z8</accession>
<sequence>MTQNADSGLPVAGGPPPPVGAHRAELDATAEHPIYVPSSDATEVIPHTLAQDSWHAQHEKPGEWQHSPPERLSFLESPAQPEPIWAAGQSAGRSSGRRSAVFLSLAFAATLVLCGGGAVSAYFLFRDADNPGSPDPATAVNKFLTAVYTQQDATVAENLVCRKSRDDQKLAERVDQIGAYAENYAGAVFRWDDPAVSTTSDEEAQVAVRVVLSTEDERTAAQDLEFTVVRKAGWLVCEVSG</sequence>
<feature type="region of interest" description="Disordered" evidence="1">
    <location>
        <begin position="53"/>
        <end position="75"/>
    </location>
</feature>
<feature type="transmembrane region" description="Helical" evidence="2">
    <location>
        <begin position="100"/>
        <end position="125"/>
    </location>
</feature>
<dbReference type="AlphaFoldDB" id="A0A327Z0Z8"/>
<protein>
    <submittedName>
        <fullName evidence="3">Uncharacterized protein</fullName>
    </submittedName>
</protein>
<name>A0A327Z0Z8_9ACTN</name>
<evidence type="ECO:0000256" key="2">
    <source>
        <dbReference type="SAM" id="Phobius"/>
    </source>
</evidence>
<evidence type="ECO:0000313" key="3">
    <source>
        <dbReference type="EMBL" id="RAK27264.1"/>
    </source>
</evidence>
<dbReference type="OrthoDB" id="3383453at2"/>
<comment type="caution">
    <text evidence="3">The sequence shown here is derived from an EMBL/GenBank/DDBJ whole genome shotgun (WGS) entry which is preliminary data.</text>
</comment>
<keyword evidence="2" id="KW-1133">Transmembrane helix</keyword>